<dbReference type="InterPro" id="IPR029019">
    <property type="entry name" value="HEX_eukaryotic_N"/>
</dbReference>
<evidence type="ECO:0000256" key="4">
    <source>
        <dbReference type="ARBA" id="ARBA00022801"/>
    </source>
</evidence>
<dbReference type="PANTHER" id="PTHR22600">
    <property type="entry name" value="BETA-HEXOSAMINIDASE"/>
    <property type="match status" value="1"/>
</dbReference>
<comment type="similarity">
    <text evidence="2 7">Belongs to the glycosyl hydrolase 20 family.</text>
</comment>
<dbReference type="SUPFAM" id="SSF51445">
    <property type="entry name" value="(Trans)glycosidases"/>
    <property type="match status" value="1"/>
</dbReference>
<comment type="catalytic activity">
    <reaction evidence="1 7">
        <text>Hydrolysis of terminal non-reducing N-acetyl-D-hexosamine residues in N-acetyl-beta-D-hexosaminides.</text>
        <dbReference type="EC" id="3.2.1.52"/>
    </reaction>
</comment>
<evidence type="ECO:0000259" key="10">
    <source>
        <dbReference type="Pfam" id="PF00728"/>
    </source>
</evidence>
<organism evidence="12 13">
    <name type="scientific">Trichosporon asahii var. asahii (strain ATCC 90039 / CBS 2479 / JCM 2466 / KCTC 7840 / NBRC 103889/ NCYC 2677 / UAMH 7654)</name>
    <name type="common">Yeast</name>
    <dbReference type="NCBI Taxonomy" id="1186058"/>
    <lineage>
        <taxon>Eukaryota</taxon>
        <taxon>Fungi</taxon>
        <taxon>Dikarya</taxon>
        <taxon>Basidiomycota</taxon>
        <taxon>Agaricomycotina</taxon>
        <taxon>Tremellomycetes</taxon>
        <taxon>Trichosporonales</taxon>
        <taxon>Trichosporonaceae</taxon>
        <taxon>Trichosporon</taxon>
    </lineage>
</organism>
<dbReference type="AlphaFoldDB" id="J6EZB9"/>
<dbReference type="GO" id="GO:0016020">
    <property type="term" value="C:membrane"/>
    <property type="evidence" value="ECO:0007669"/>
    <property type="project" value="TreeGrafter"/>
</dbReference>
<reference evidence="12 13" key="1">
    <citation type="journal article" date="2012" name="Eukaryot. Cell">
        <title>Draft genome sequence of CBS 2479, the standard type strain of Trichosporon asahii.</title>
        <authorList>
            <person name="Yang R.Y."/>
            <person name="Li H.T."/>
            <person name="Zhu H."/>
            <person name="Zhou G.P."/>
            <person name="Wang M."/>
            <person name="Wang L."/>
        </authorList>
    </citation>
    <scope>NUCLEOTIDE SEQUENCE [LARGE SCALE GENOMIC DNA]</scope>
    <source>
        <strain evidence="13">ATCC 90039 / CBS 2479 / JCM 2466 / KCTC 7840 / NCYC 2677 / UAMH 7654</strain>
    </source>
</reference>
<dbReference type="InterPro" id="IPR017853">
    <property type="entry name" value="GH"/>
</dbReference>
<evidence type="ECO:0000256" key="9">
    <source>
        <dbReference type="SAM" id="SignalP"/>
    </source>
</evidence>
<dbReference type="RefSeq" id="XP_014179487.1">
    <property type="nucleotide sequence ID" value="XM_014324012.1"/>
</dbReference>
<accession>J6EZB9</accession>
<dbReference type="Pfam" id="PF14845">
    <property type="entry name" value="Glycohydro_20b2"/>
    <property type="match status" value="1"/>
</dbReference>
<dbReference type="InterPro" id="IPR015883">
    <property type="entry name" value="Glyco_hydro_20_cat"/>
</dbReference>
<keyword evidence="4 7" id="KW-0378">Hydrolase</keyword>
<dbReference type="OrthoDB" id="428480at2759"/>
<dbReference type="Proteomes" id="UP000002748">
    <property type="component" value="Unassembled WGS sequence"/>
</dbReference>
<dbReference type="GO" id="GO:0030203">
    <property type="term" value="P:glycosaminoglycan metabolic process"/>
    <property type="evidence" value="ECO:0007669"/>
    <property type="project" value="TreeGrafter"/>
</dbReference>
<comment type="caution">
    <text evidence="12">The sequence shown here is derived from an EMBL/GenBank/DDBJ whole genome shotgun (WGS) entry which is preliminary data.</text>
</comment>
<feature type="domain" description="Beta-hexosaminidase eukaryotic type N-terminal" evidence="11">
    <location>
        <begin position="22"/>
        <end position="149"/>
    </location>
</feature>
<evidence type="ECO:0000256" key="1">
    <source>
        <dbReference type="ARBA" id="ARBA00001231"/>
    </source>
</evidence>
<evidence type="ECO:0000313" key="12">
    <source>
        <dbReference type="EMBL" id="EJT48217.1"/>
    </source>
</evidence>
<feature type="signal peptide" evidence="9">
    <location>
        <begin position="1"/>
        <end position="17"/>
    </location>
</feature>
<keyword evidence="3 9" id="KW-0732">Signal</keyword>
<dbReference type="GO" id="GO:0004563">
    <property type="term" value="F:beta-N-acetylhexosaminidase activity"/>
    <property type="evidence" value="ECO:0007669"/>
    <property type="project" value="UniProtKB-EC"/>
</dbReference>
<evidence type="ECO:0000256" key="8">
    <source>
        <dbReference type="PIRSR" id="PIRSR001093-1"/>
    </source>
</evidence>
<gene>
    <name evidence="12" type="ORF">A1Q1_02783</name>
</gene>
<dbReference type="InterPro" id="IPR025705">
    <property type="entry name" value="Beta_hexosaminidase_sua/sub"/>
</dbReference>
<protein>
    <recommendedName>
        <fullName evidence="7">Beta-hexosaminidase</fullName>
        <ecNumber evidence="7">3.2.1.52</ecNumber>
    </recommendedName>
</protein>
<dbReference type="PANTHER" id="PTHR22600:SF26">
    <property type="entry name" value="BETA-N-ACETYLHEXOSAMINIDASE"/>
    <property type="match status" value="1"/>
</dbReference>
<name>J6EZB9_TRIAS</name>
<dbReference type="HOGENOM" id="CLU_007082_0_2_1"/>
<keyword evidence="6 7" id="KW-0326">Glycosidase</keyword>
<dbReference type="EC" id="3.2.1.52" evidence="7"/>
<feature type="chain" id="PRO_5003787303" description="Beta-hexosaminidase" evidence="9">
    <location>
        <begin position="18"/>
        <end position="567"/>
    </location>
</feature>
<dbReference type="PIRSF" id="PIRSF001093">
    <property type="entry name" value="B-hxosamndse_ab_euk"/>
    <property type="match status" value="1"/>
</dbReference>
<evidence type="ECO:0000313" key="13">
    <source>
        <dbReference type="Proteomes" id="UP000002748"/>
    </source>
</evidence>
<dbReference type="VEuPathDB" id="FungiDB:A1Q1_02783"/>
<dbReference type="FunFam" id="3.20.20.80:FF:000063">
    <property type="entry name" value="Beta-hexosaminidase"/>
    <property type="match status" value="1"/>
</dbReference>
<feature type="domain" description="Glycoside hydrolase family 20 catalytic" evidence="10">
    <location>
        <begin position="174"/>
        <end position="522"/>
    </location>
</feature>
<evidence type="ECO:0000259" key="11">
    <source>
        <dbReference type="Pfam" id="PF14845"/>
    </source>
</evidence>
<dbReference type="Pfam" id="PF00728">
    <property type="entry name" value="Glyco_hydro_20"/>
    <property type="match status" value="1"/>
</dbReference>
<feature type="active site" description="Proton donor" evidence="8">
    <location>
        <position position="341"/>
    </location>
</feature>
<evidence type="ECO:0000256" key="6">
    <source>
        <dbReference type="ARBA" id="ARBA00023295"/>
    </source>
</evidence>
<evidence type="ECO:0000256" key="5">
    <source>
        <dbReference type="ARBA" id="ARBA00023180"/>
    </source>
</evidence>
<dbReference type="InterPro" id="IPR029018">
    <property type="entry name" value="Hex-like_dom2"/>
</dbReference>
<dbReference type="KEGG" id="tasa:A1Q1_02783"/>
<keyword evidence="5" id="KW-0325">Glycoprotein</keyword>
<proteinExistence type="inferred from homology"/>
<evidence type="ECO:0000256" key="2">
    <source>
        <dbReference type="ARBA" id="ARBA00006285"/>
    </source>
</evidence>
<dbReference type="Gene3D" id="3.20.20.80">
    <property type="entry name" value="Glycosidases"/>
    <property type="match status" value="1"/>
</dbReference>
<dbReference type="SUPFAM" id="SSF55545">
    <property type="entry name" value="beta-N-acetylhexosaminidase-like domain"/>
    <property type="match status" value="1"/>
</dbReference>
<evidence type="ECO:0000256" key="7">
    <source>
        <dbReference type="PIRNR" id="PIRNR001093"/>
    </source>
</evidence>
<dbReference type="Gene3D" id="3.30.379.10">
    <property type="entry name" value="Chitobiase/beta-hexosaminidase domain 2-like"/>
    <property type="match status" value="1"/>
</dbReference>
<dbReference type="EMBL" id="ALBS01000210">
    <property type="protein sequence ID" value="EJT48217.1"/>
    <property type="molecule type" value="Genomic_DNA"/>
</dbReference>
<evidence type="ECO:0000256" key="3">
    <source>
        <dbReference type="ARBA" id="ARBA00022729"/>
    </source>
</evidence>
<dbReference type="PRINTS" id="PR00738">
    <property type="entry name" value="GLHYDRLASE20"/>
</dbReference>
<dbReference type="GO" id="GO:0005975">
    <property type="term" value="P:carbohydrate metabolic process"/>
    <property type="evidence" value="ECO:0007669"/>
    <property type="project" value="InterPro"/>
</dbReference>
<dbReference type="GeneID" id="25986296"/>
<sequence length="567" mass="62301">MLVKPLLGLLLASSATAKLTGWPTPANAQTGDSTVCLSDDFCIVAPHGAPQDLVEAAERATERLKKLKHRYLSPTRGSEFFPDGRGCDSTIDKLQLKLHGHTTSIEELSHRKAEERSELEAYKLSLKGKHGTASSSSSLGLLRAISTFETLFYRHDNKVYAPFAPYDIDDKPLFPWRAVLLDTSRNFFSVDTLKRTLDAMQQTKLSVFQWHITDAQAWPLSVAGFEDIAQKGAYDPWAVYTEDDVREVVSYGAKRGIDVLLEIDTPGHTSIIAHARPELIACFEGKGWNAPGSDPPAGLANEPPAGQLRFGDPNVIKFTQGLFEAASGLSASPYFGSGGDELNENCMLNDGPTQEVMKAKNATLNELLKEFTVQTHKTLRDKGKTPVVWEEMALAHGDQGLGDDTLVTVWIDANNVKAVVDKGFKLIHAANEFFYLDCGQGGWIPATPETPGAAGVGNSWCDPFKTWMKILSFDPFNGTTPEQHSQVMGGQASLWCEQTDETNVDSQLWPRAAAVAEVFWNGGSKLAPDYVHAMNDIRYRMVEQGIDARPLQPEWCALRPDKCNLDS</sequence>